<proteinExistence type="predicted"/>
<accession>A0A0F2DTE8</accession>
<name>A0A0F2DTE8_9STRE</name>
<gene>
    <name evidence="1" type="ORF">TZ94_01735</name>
</gene>
<comment type="caution">
    <text evidence="1">The sequence shown here is derived from an EMBL/GenBank/DDBJ whole genome shotgun (WGS) entry which is preliminary data.</text>
</comment>
<dbReference type="EMBL" id="JYGT01000010">
    <property type="protein sequence ID" value="KJQ74213.1"/>
    <property type="molecule type" value="Genomic_DNA"/>
</dbReference>
<evidence type="ECO:0000313" key="2">
    <source>
        <dbReference type="Proteomes" id="UP000033489"/>
    </source>
</evidence>
<organism evidence="1 2">
    <name type="scientific">Streptococcus infantis</name>
    <dbReference type="NCBI Taxonomy" id="68892"/>
    <lineage>
        <taxon>Bacteria</taxon>
        <taxon>Bacillati</taxon>
        <taxon>Bacillota</taxon>
        <taxon>Bacilli</taxon>
        <taxon>Lactobacillales</taxon>
        <taxon>Streptococcaceae</taxon>
        <taxon>Streptococcus</taxon>
    </lineage>
</organism>
<dbReference type="RefSeq" id="WP_045616013.1">
    <property type="nucleotide sequence ID" value="NZ_JYGT01000010.1"/>
</dbReference>
<dbReference type="AlphaFoldDB" id="A0A0F2DTE8"/>
<evidence type="ECO:0000313" key="1">
    <source>
        <dbReference type="EMBL" id="KJQ74213.1"/>
    </source>
</evidence>
<dbReference type="Proteomes" id="UP000033489">
    <property type="component" value="Unassembled WGS sequence"/>
</dbReference>
<dbReference type="PATRIC" id="fig|28037.216.peg.1702"/>
<sequence>MALEITKTTRLVGNLKIGDEVVKQYTVDVDEHGVSTVSEFLYHSELYAEHRHEMRNQEKLFRDKRYELEDAVLAEIESNKKEQ</sequence>
<reference evidence="1 2" key="1">
    <citation type="submission" date="2015-02" db="EMBL/GenBank/DDBJ databases">
        <title>Evolution of amylase-binding proteins of oral streptococcal species.</title>
        <authorList>
            <person name="Haase E.M."/>
        </authorList>
    </citation>
    <scope>NUCLEOTIDE SEQUENCE [LARGE SCALE GENOMIC DNA]</scope>
    <source>
        <strain evidence="1 2">UC921A</strain>
    </source>
</reference>
<dbReference type="OrthoDB" id="2223417at2"/>
<protein>
    <submittedName>
        <fullName evidence="1">Uncharacterized protein</fullName>
    </submittedName>
</protein>